<name>A0ABP9MPU3_9HYPH</name>
<keyword evidence="2" id="KW-1185">Reference proteome</keyword>
<dbReference type="EMBL" id="BAABIY010000014">
    <property type="protein sequence ID" value="GAA5097365.1"/>
    <property type="molecule type" value="Genomic_DNA"/>
</dbReference>
<dbReference type="Proteomes" id="UP001501525">
    <property type="component" value="Unassembled WGS sequence"/>
</dbReference>
<reference evidence="2" key="1">
    <citation type="journal article" date="2019" name="Int. J. Syst. Evol. Microbiol.">
        <title>The Global Catalogue of Microorganisms (GCM) 10K type strain sequencing project: providing services to taxonomists for standard genome sequencing and annotation.</title>
        <authorList>
            <consortium name="The Broad Institute Genomics Platform"/>
            <consortium name="The Broad Institute Genome Sequencing Center for Infectious Disease"/>
            <person name="Wu L."/>
            <person name="Ma J."/>
        </authorList>
    </citation>
    <scope>NUCLEOTIDE SEQUENCE [LARGE SCALE GENOMIC DNA]</scope>
    <source>
        <strain evidence="2">JCM 17706</strain>
    </source>
</reference>
<evidence type="ECO:0000313" key="2">
    <source>
        <dbReference type="Proteomes" id="UP001501525"/>
    </source>
</evidence>
<evidence type="ECO:0008006" key="3">
    <source>
        <dbReference type="Google" id="ProtNLM"/>
    </source>
</evidence>
<sequence>MCVLREFKNISKSNLGNFIQHEAKLSNKDDFGEKYHINDSCFIENGCVLIDTMVYEDIPFCTNICVYDSAQIYCVFPVFSFVYVYSNAQIYGYGGAVLGCIFATKIKIYLLV</sequence>
<accession>A0ABP9MPU3</accession>
<organism evidence="1 2">
    <name type="scientific">Bartonella acomydis</name>
    <dbReference type="NCBI Taxonomy" id="686234"/>
    <lineage>
        <taxon>Bacteria</taxon>
        <taxon>Pseudomonadati</taxon>
        <taxon>Pseudomonadota</taxon>
        <taxon>Alphaproteobacteria</taxon>
        <taxon>Hyphomicrobiales</taxon>
        <taxon>Bartonellaceae</taxon>
        <taxon>Bartonella</taxon>
    </lineage>
</organism>
<proteinExistence type="predicted"/>
<evidence type="ECO:0000313" key="1">
    <source>
        <dbReference type="EMBL" id="GAA5097365.1"/>
    </source>
</evidence>
<comment type="caution">
    <text evidence="1">The sequence shown here is derived from an EMBL/GenBank/DDBJ whole genome shotgun (WGS) entry which is preliminary data.</text>
</comment>
<protein>
    <recommendedName>
        <fullName evidence="3">Phage related protein</fullName>
    </recommendedName>
</protein>
<gene>
    <name evidence="1" type="ORF">GCM10023260_07050</name>
</gene>